<evidence type="ECO:0000313" key="6">
    <source>
        <dbReference type="Proteomes" id="UP000274922"/>
    </source>
</evidence>
<dbReference type="PANTHER" id="PTHR15139">
    <property type="entry name" value="TUBULIN FOLDING COFACTOR C"/>
    <property type="match status" value="1"/>
</dbReference>
<evidence type="ECO:0000256" key="1">
    <source>
        <dbReference type="ARBA" id="ARBA00004496"/>
    </source>
</evidence>
<dbReference type="STRING" id="1555241.A0A4P9XEF3"/>
<gene>
    <name evidence="5" type="ORF">CXG81DRAFT_23482</name>
</gene>
<reference evidence="6" key="1">
    <citation type="journal article" date="2018" name="Nat. Microbiol.">
        <title>Leveraging single-cell genomics to expand the fungal tree of life.</title>
        <authorList>
            <person name="Ahrendt S.R."/>
            <person name="Quandt C.A."/>
            <person name="Ciobanu D."/>
            <person name="Clum A."/>
            <person name="Salamov A."/>
            <person name="Andreopoulos B."/>
            <person name="Cheng J.F."/>
            <person name="Woyke T."/>
            <person name="Pelin A."/>
            <person name="Henrissat B."/>
            <person name="Reynolds N.K."/>
            <person name="Benny G.L."/>
            <person name="Smith M.E."/>
            <person name="James T.Y."/>
            <person name="Grigoriev I.V."/>
        </authorList>
    </citation>
    <scope>NUCLEOTIDE SEQUENCE [LARGE SCALE GENOMIC DNA]</scope>
    <source>
        <strain evidence="6">ATCC 52028</strain>
    </source>
</reference>
<dbReference type="AlphaFoldDB" id="A0A4P9XEF3"/>
<comment type="subcellular location">
    <subcellularLocation>
        <location evidence="1">Cytoplasm</location>
    </subcellularLocation>
</comment>
<sequence>MAALDLSQRFHDTFVAATQALDAAIRAYVDAAAGNGTGTTAGTAPTAAAYAPLAAQLAQLQHDLTDATAFLPHYDQRKYGDRLAALNAALGPPPRTKFAFKRRPVAAAPAAPAASAVPQTAVDVAAAQNDDLCVRLTDLVGETRVVTLDRSGSARLVNLTDCTVVLRPPATVGLPPTAAPTLMAAHLQHLTRCRVLLGPVCGSVMVEDCTDTDLALGCRQLRMHASRRVATTLHAESGPIIEDCDAMRFLAAGDVSTEGGSDADTDASAGLVLASPRHGLTGDNRGAHVQDFYWLRSTPSPHWSVMEAAAARKARAAWQALWQTSRGAAEPAATVRA</sequence>
<keyword evidence="3" id="KW-0963">Cytoplasm</keyword>
<dbReference type="Pfam" id="PF07986">
    <property type="entry name" value="TBCC"/>
    <property type="match status" value="1"/>
</dbReference>
<dbReference type="InterPro" id="IPR016098">
    <property type="entry name" value="CAP/MinC_C"/>
</dbReference>
<dbReference type="OrthoDB" id="194775at2759"/>
<dbReference type="Gene3D" id="1.20.58.1250">
    <property type="entry name" value="Tubulin Binding Cofactor C, N-terminal domain"/>
    <property type="match status" value="1"/>
</dbReference>
<dbReference type="PROSITE" id="PS51329">
    <property type="entry name" value="C_CAP_COFACTOR_C"/>
    <property type="match status" value="1"/>
</dbReference>
<organism evidence="5 6">
    <name type="scientific">Caulochytrium protostelioides</name>
    <dbReference type="NCBI Taxonomy" id="1555241"/>
    <lineage>
        <taxon>Eukaryota</taxon>
        <taxon>Fungi</taxon>
        <taxon>Fungi incertae sedis</taxon>
        <taxon>Chytridiomycota</taxon>
        <taxon>Chytridiomycota incertae sedis</taxon>
        <taxon>Chytridiomycetes</taxon>
        <taxon>Caulochytriales</taxon>
        <taxon>Caulochytriaceae</taxon>
        <taxon>Caulochytrium</taxon>
    </lineage>
</organism>
<keyword evidence="6" id="KW-1185">Reference proteome</keyword>
<dbReference type="GO" id="GO:0007021">
    <property type="term" value="P:tubulin complex assembly"/>
    <property type="evidence" value="ECO:0007669"/>
    <property type="project" value="TreeGrafter"/>
</dbReference>
<dbReference type="GO" id="GO:0005737">
    <property type="term" value="C:cytoplasm"/>
    <property type="evidence" value="ECO:0007669"/>
    <property type="project" value="UniProtKB-SubCell"/>
</dbReference>
<feature type="domain" description="C-CAP/cofactor C-like" evidence="4">
    <location>
        <begin position="112"/>
        <end position="294"/>
    </location>
</feature>
<proteinExistence type="inferred from homology"/>
<dbReference type="EMBL" id="ML014116">
    <property type="protein sequence ID" value="RKP03926.1"/>
    <property type="molecule type" value="Genomic_DNA"/>
</dbReference>
<dbReference type="InterPro" id="IPR027684">
    <property type="entry name" value="TBCC"/>
</dbReference>
<accession>A0A4P9XEF3</accession>
<evidence type="ECO:0000313" key="5">
    <source>
        <dbReference type="EMBL" id="RKP03926.1"/>
    </source>
</evidence>
<dbReference type="Gene3D" id="2.160.20.70">
    <property type="match status" value="1"/>
</dbReference>
<dbReference type="InterPro" id="IPR017901">
    <property type="entry name" value="C-CAP_CF_C-like"/>
</dbReference>
<name>A0A4P9XEF3_9FUNG</name>
<evidence type="ECO:0000256" key="3">
    <source>
        <dbReference type="ARBA" id="ARBA00022490"/>
    </source>
</evidence>
<evidence type="ECO:0000256" key="2">
    <source>
        <dbReference type="ARBA" id="ARBA00008848"/>
    </source>
</evidence>
<comment type="similarity">
    <text evidence="2">Belongs to the TBCC family.</text>
</comment>
<dbReference type="Proteomes" id="UP000274922">
    <property type="component" value="Unassembled WGS sequence"/>
</dbReference>
<dbReference type="InterPro" id="IPR038397">
    <property type="entry name" value="TBCC_N_sf"/>
</dbReference>
<dbReference type="GO" id="GO:0007023">
    <property type="term" value="P:post-chaperonin tubulin folding pathway"/>
    <property type="evidence" value="ECO:0007669"/>
    <property type="project" value="InterPro"/>
</dbReference>
<protein>
    <recommendedName>
        <fullName evidence="4">C-CAP/cofactor C-like domain-containing protein</fullName>
    </recommendedName>
</protein>
<dbReference type="PANTHER" id="PTHR15139:SF0">
    <property type="entry name" value="TUBULIN-SPECIFIC CHAPERONE C"/>
    <property type="match status" value="1"/>
</dbReference>
<dbReference type="InterPro" id="IPR012945">
    <property type="entry name" value="Tubulin-bd_cofactor_C_dom"/>
</dbReference>
<evidence type="ECO:0000259" key="4">
    <source>
        <dbReference type="PROSITE" id="PS51329"/>
    </source>
</evidence>